<dbReference type="InterPro" id="IPR021866">
    <property type="entry name" value="SpoIIAA-like"/>
</dbReference>
<dbReference type="AlphaFoldDB" id="A0A1I5TNI2"/>
<evidence type="ECO:0000313" key="1">
    <source>
        <dbReference type="EMBL" id="SFP84595.1"/>
    </source>
</evidence>
<dbReference type="InterPro" id="IPR038396">
    <property type="entry name" value="SpoIIAA-like_sf"/>
</dbReference>
<keyword evidence="2" id="KW-1185">Reference proteome</keyword>
<organism evidence="1 2">
    <name type="scientific">Tranquillimonas alkanivorans</name>
    <dbReference type="NCBI Taxonomy" id="441119"/>
    <lineage>
        <taxon>Bacteria</taxon>
        <taxon>Pseudomonadati</taxon>
        <taxon>Pseudomonadota</taxon>
        <taxon>Alphaproteobacteria</taxon>
        <taxon>Rhodobacterales</taxon>
        <taxon>Roseobacteraceae</taxon>
        <taxon>Tranquillimonas</taxon>
    </lineage>
</organism>
<dbReference type="Pfam" id="PF11964">
    <property type="entry name" value="SpoIIAA-like"/>
    <property type="match status" value="1"/>
</dbReference>
<dbReference type="Gene3D" id="3.40.50.10600">
    <property type="entry name" value="SpoIIaa-like domains"/>
    <property type="match status" value="1"/>
</dbReference>
<sequence length="120" mass="13843">MFIETLKDDDEVVGIVCRGKLTAEDMKRMHVLLHEKLVSAERPGLVVDLTEFKGYEDADALREDMKMDISHRNDFSRIAVIGDRKWIEWGMSLAGAITRAEMRWFDSSEAEAAQVWARRQ</sequence>
<dbReference type="OrthoDB" id="555504at2"/>
<dbReference type="RefSeq" id="WP_093424051.1">
    <property type="nucleotide sequence ID" value="NZ_FOXA01000014.1"/>
</dbReference>
<dbReference type="Proteomes" id="UP000199356">
    <property type="component" value="Unassembled WGS sequence"/>
</dbReference>
<evidence type="ECO:0000313" key="2">
    <source>
        <dbReference type="Proteomes" id="UP000199356"/>
    </source>
</evidence>
<protein>
    <submittedName>
        <fullName evidence="1">SpoIIAA-like</fullName>
    </submittedName>
</protein>
<dbReference type="SUPFAM" id="SSF52091">
    <property type="entry name" value="SpoIIaa-like"/>
    <property type="match status" value="1"/>
</dbReference>
<accession>A0A1I5TNI2</accession>
<dbReference type="InterPro" id="IPR036513">
    <property type="entry name" value="STAS_dom_sf"/>
</dbReference>
<dbReference type="STRING" id="441119.SAMN04488047_11445"/>
<gene>
    <name evidence="1" type="ORF">SAMN04488047_11445</name>
</gene>
<reference evidence="1 2" key="1">
    <citation type="submission" date="2016-10" db="EMBL/GenBank/DDBJ databases">
        <authorList>
            <person name="de Groot N.N."/>
        </authorList>
    </citation>
    <scope>NUCLEOTIDE SEQUENCE [LARGE SCALE GENOMIC DNA]</scope>
    <source>
        <strain evidence="1 2">DSM 19547</strain>
    </source>
</reference>
<dbReference type="EMBL" id="FOXA01000014">
    <property type="protein sequence ID" value="SFP84595.1"/>
    <property type="molecule type" value="Genomic_DNA"/>
</dbReference>
<proteinExistence type="predicted"/>
<name>A0A1I5TNI2_9RHOB</name>